<dbReference type="SUPFAM" id="SSF103473">
    <property type="entry name" value="MFS general substrate transporter"/>
    <property type="match status" value="1"/>
</dbReference>
<feature type="transmembrane region" description="Helical" evidence="6">
    <location>
        <begin position="309"/>
        <end position="328"/>
    </location>
</feature>
<feature type="transmembrane region" description="Helical" evidence="6">
    <location>
        <begin position="440"/>
        <end position="460"/>
    </location>
</feature>
<comment type="caution">
    <text evidence="8">The sequence shown here is derived from an EMBL/GenBank/DDBJ whole genome shotgun (WGS) entry which is preliminary data.</text>
</comment>
<dbReference type="GO" id="GO:0022857">
    <property type="term" value="F:transmembrane transporter activity"/>
    <property type="evidence" value="ECO:0007669"/>
    <property type="project" value="InterPro"/>
</dbReference>
<evidence type="ECO:0000313" key="9">
    <source>
        <dbReference type="Proteomes" id="UP000821866"/>
    </source>
</evidence>
<dbReference type="InterPro" id="IPR011701">
    <property type="entry name" value="MFS"/>
</dbReference>
<dbReference type="PANTHER" id="PTHR23507">
    <property type="entry name" value="ZGC:174356"/>
    <property type="match status" value="1"/>
</dbReference>
<evidence type="ECO:0000256" key="7">
    <source>
        <dbReference type="SAM" id="SignalP"/>
    </source>
</evidence>
<reference evidence="8" key="1">
    <citation type="journal article" date="2020" name="Cell">
        <title>Large-Scale Comparative Analyses of Tick Genomes Elucidate Their Genetic Diversity and Vector Capacities.</title>
        <authorList>
            <consortium name="Tick Genome and Microbiome Consortium (TIGMIC)"/>
            <person name="Jia N."/>
            <person name="Wang J."/>
            <person name="Shi W."/>
            <person name="Du L."/>
            <person name="Sun Y."/>
            <person name="Zhan W."/>
            <person name="Jiang J.F."/>
            <person name="Wang Q."/>
            <person name="Zhang B."/>
            <person name="Ji P."/>
            <person name="Bell-Sakyi L."/>
            <person name="Cui X.M."/>
            <person name="Yuan T.T."/>
            <person name="Jiang B.G."/>
            <person name="Yang W.F."/>
            <person name="Lam T.T."/>
            <person name="Chang Q.C."/>
            <person name="Ding S.J."/>
            <person name="Wang X.J."/>
            <person name="Zhu J.G."/>
            <person name="Ruan X.D."/>
            <person name="Zhao L."/>
            <person name="Wei J.T."/>
            <person name="Ye R.Z."/>
            <person name="Que T.C."/>
            <person name="Du C.H."/>
            <person name="Zhou Y.H."/>
            <person name="Cheng J.X."/>
            <person name="Dai P.F."/>
            <person name="Guo W.B."/>
            <person name="Han X.H."/>
            <person name="Huang E.J."/>
            <person name="Li L.F."/>
            <person name="Wei W."/>
            <person name="Gao Y.C."/>
            <person name="Liu J.Z."/>
            <person name="Shao H.Z."/>
            <person name="Wang X."/>
            <person name="Wang C.C."/>
            <person name="Yang T.C."/>
            <person name="Huo Q.B."/>
            <person name="Li W."/>
            <person name="Chen H.Y."/>
            <person name="Chen S.E."/>
            <person name="Zhou L.G."/>
            <person name="Ni X.B."/>
            <person name="Tian J.H."/>
            <person name="Sheng Y."/>
            <person name="Liu T."/>
            <person name="Pan Y.S."/>
            <person name="Xia L.Y."/>
            <person name="Li J."/>
            <person name="Zhao F."/>
            <person name="Cao W.C."/>
        </authorList>
    </citation>
    <scope>NUCLEOTIDE SEQUENCE</scope>
    <source>
        <strain evidence="8">Rmic-2018</strain>
    </source>
</reference>
<evidence type="ECO:0000256" key="4">
    <source>
        <dbReference type="ARBA" id="ARBA00023136"/>
    </source>
</evidence>
<dbReference type="AlphaFoldDB" id="A0A9J6EL59"/>
<dbReference type="InterPro" id="IPR036259">
    <property type="entry name" value="MFS_trans_sf"/>
</dbReference>
<feature type="transmembrane region" description="Helical" evidence="6">
    <location>
        <begin position="411"/>
        <end position="431"/>
    </location>
</feature>
<sequence>MAGNRSMAFVAAVAPAAFILSTSVGDHAVKPGNIVHGNSEKEKPIRTLGPPILEMSAQLDAESQAEAPDDSGSNSVDHHQPSSLVDCTTGDTTGSESNKFVGDVDIKSASCWRRALDALLVARLEIYLALYLVARRMSATVIQDLLLQKSCLYKLAQNASVCSHLDDFVDVKDEAEQYASTTSMMRAVVLLAPSAVMAIFVGPWCDKYGYRTPLVSAMLGFMTSTLIDIFTVYHMATPLYVNILSMVPDGLCGGPISIFTAICSTATLSTREDRKRIKFFAISIAMSLAGPLGSYVGGQVYGRYGWTPVLFASLTLELLALVWTFTAIKSLAKPEHAKDGLSLRLKNFVQLKNLIESFKNAMKVRPNKGRLQLWCLLGATCCVIFDLSASGIAYYYVRKMYSWTVAYYSTVQYVSTVVGVALNVPIVFLFVKVLKISDPAMAVVGSCFAAAQMLILGLAFEEWLYYLRK</sequence>
<evidence type="ECO:0000313" key="8">
    <source>
        <dbReference type="EMBL" id="KAH8035007.1"/>
    </source>
</evidence>
<dbReference type="Gene3D" id="1.20.1250.20">
    <property type="entry name" value="MFS general substrate transporter like domains"/>
    <property type="match status" value="1"/>
</dbReference>
<keyword evidence="4 6" id="KW-0472">Membrane</keyword>
<protein>
    <recommendedName>
        <fullName evidence="10">Adenylate cyclase</fullName>
    </recommendedName>
</protein>
<feature type="transmembrane region" description="Helical" evidence="6">
    <location>
        <begin position="214"/>
        <end position="233"/>
    </location>
</feature>
<dbReference type="Proteomes" id="UP000821866">
    <property type="component" value="Chromosome 11"/>
</dbReference>
<dbReference type="GO" id="GO:0016020">
    <property type="term" value="C:membrane"/>
    <property type="evidence" value="ECO:0007669"/>
    <property type="project" value="UniProtKB-SubCell"/>
</dbReference>
<gene>
    <name evidence="8" type="ORF">HPB51_003848</name>
</gene>
<dbReference type="VEuPathDB" id="VectorBase:LOC119180621"/>
<evidence type="ECO:0000256" key="5">
    <source>
        <dbReference type="SAM" id="MobiDB-lite"/>
    </source>
</evidence>
<comment type="subcellular location">
    <subcellularLocation>
        <location evidence="1">Membrane</location>
        <topology evidence="1">Multi-pass membrane protein</topology>
    </subcellularLocation>
</comment>
<evidence type="ECO:0000256" key="3">
    <source>
        <dbReference type="ARBA" id="ARBA00022989"/>
    </source>
</evidence>
<evidence type="ECO:0000256" key="6">
    <source>
        <dbReference type="SAM" id="Phobius"/>
    </source>
</evidence>
<proteinExistence type="predicted"/>
<dbReference type="PANTHER" id="PTHR23507:SF1">
    <property type="entry name" value="FI18259P1-RELATED"/>
    <property type="match status" value="1"/>
</dbReference>
<reference evidence="8" key="2">
    <citation type="submission" date="2021-09" db="EMBL/GenBank/DDBJ databases">
        <authorList>
            <person name="Jia N."/>
            <person name="Wang J."/>
            <person name="Shi W."/>
            <person name="Du L."/>
            <person name="Sun Y."/>
            <person name="Zhan W."/>
            <person name="Jiang J."/>
            <person name="Wang Q."/>
            <person name="Zhang B."/>
            <person name="Ji P."/>
            <person name="Sakyi L.B."/>
            <person name="Cui X."/>
            <person name="Yuan T."/>
            <person name="Jiang B."/>
            <person name="Yang W."/>
            <person name="Lam T.T.-Y."/>
            <person name="Chang Q."/>
            <person name="Ding S."/>
            <person name="Wang X."/>
            <person name="Zhu J."/>
            <person name="Ruan X."/>
            <person name="Zhao L."/>
            <person name="Wei J."/>
            <person name="Que T."/>
            <person name="Du C."/>
            <person name="Cheng J."/>
            <person name="Dai P."/>
            <person name="Han X."/>
            <person name="Huang E."/>
            <person name="Gao Y."/>
            <person name="Liu J."/>
            <person name="Shao H."/>
            <person name="Ye R."/>
            <person name="Li L."/>
            <person name="Wei W."/>
            <person name="Wang X."/>
            <person name="Wang C."/>
            <person name="Huo Q."/>
            <person name="Li W."/>
            <person name="Guo W."/>
            <person name="Chen H."/>
            <person name="Chen S."/>
            <person name="Zhou L."/>
            <person name="Zhou L."/>
            <person name="Ni X."/>
            <person name="Tian J."/>
            <person name="Zhou Y."/>
            <person name="Sheng Y."/>
            <person name="Liu T."/>
            <person name="Pan Y."/>
            <person name="Xia L."/>
            <person name="Li J."/>
            <person name="Zhao F."/>
            <person name="Cao W."/>
        </authorList>
    </citation>
    <scope>NUCLEOTIDE SEQUENCE</scope>
    <source>
        <strain evidence="8">Rmic-2018</strain>
        <tissue evidence="8">Larvae</tissue>
    </source>
</reference>
<dbReference type="Pfam" id="PF07690">
    <property type="entry name" value="MFS_1"/>
    <property type="match status" value="1"/>
</dbReference>
<evidence type="ECO:0000256" key="2">
    <source>
        <dbReference type="ARBA" id="ARBA00022692"/>
    </source>
</evidence>
<evidence type="ECO:0008006" key="10">
    <source>
        <dbReference type="Google" id="ProtNLM"/>
    </source>
</evidence>
<feature type="chain" id="PRO_5039901732" description="Adenylate cyclase" evidence="7">
    <location>
        <begin position="22"/>
        <end position="469"/>
    </location>
</feature>
<feature type="compositionally biased region" description="Polar residues" evidence="5">
    <location>
        <begin position="71"/>
        <end position="90"/>
    </location>
</feature>
<keyword evidence="3 6" id="KW-1133">Transmembrane helix</keyword>
<name>A0A9J6EL59_RHIMP</name>
<evidence type="ECO:0000256" key="1">
    <source>
        <dbReference type="ARBA" id="ARBA00004141"/>
    </source>
</evidence>
<keyword evidence="7" id="KW-0732">Signal</keyword>
<feature type="transmembrane region" description="Helical" evidence="6">
    <location>
        <begin position="279"/>
        <end position="297"/>
    </location>
</feature>
<feature type="region of interest" description="Disordered" evidence="5">
    <location>
        <begin position="60"/>
        <end position="90"/>
    </location>
</feature>
<accession>A0A9J6EL59</accession>
<dbReference type="EMBL" id="JABSTU010000003">
    <property type="protein sequence ID" value="KAH8035007.1"/>
    <property type="molecule type" value="Genomic_DNA"/>
</dbReference>
<keyword evidence="2 6" id="KW-0812">Transmembrane</keyword>
<keyword evidence="9" id="KW-1185">Reference proteome</keyword>
<feature type="transmembrane region" description="Helical" evidence="6">
    <location>
        <begin position="184"/>
        <end position="202"/>
    </location>
</feature>
<feature type="transmembrane region" description="Helical" evidence="6">
    <location>
        <begin position="373"/>
        <end position="396"/>
    </location>
</feature>
<organism evidence="8 9">
    <name type="scientific">Rhipicephalus microplus</name>
    <name type="common">Cattle tick</name>
    <name type="synonym">Boophilus microplus</name>
    <dbReference type="NCBI Taxonomy" id="6941"/>
    <lineage>
        <taxon>Eukaryota</taxon>
        <taxon>Metazoa</taxon>
        <taxon>Ecdysozoa</taxon>
        <taxon>Arthropoda</taxon>
        <taxon>Chelicerata</taxon>
        <taxon>Arachnida</taxon>
        <taxon>Acari</taxon>
        <taxon>Parasitiformes</taxon>
        <taxon>Ixodida</taxon>
        <taxon>Ixodoidea</taxon>
        <taxon>Ixodidae</taxon>
        <taxon>Rhipicephalinae</taxon>
        <taxon>Rhipicephalus</taxon>
        <taxon>Boophilus</taxon>
    </lineage>
</organism>
<feature type="signal peptide" evidence="7">
    <location>
        <begin position="1"/>
        <end position="21"/>
    </location>
</feature>